<dbReference type="AlphaFoldDB" id="A0A7X0C9F9"/>
<proteinExistence type="predicted"/>
<keyword evidence="2" id="KW-1185">Reference proteome</keyword>
<protein>
    <submittedName>
        <fullName evidence="1">Uncharacterized protein</fullName>
    </submittedName>
</protein>
<name>A0A7X0C9F9_9ACTN</name>
<organism evidence="1 2">
    <name type="scientific">Nonomuraea muscovyensis</name>
    <dbReference type="NCBI Taxonomy" id="1124761"/>
    <lineage>
        <taxon>Bacteria</taxon>
        <taxon>Bacillati</taxon>
        <taxon>Actinomycetota</taxon>
        <taxon>Actinomycetes</taxon>
        <taxon>Streptosporangiales</taxon>
        <taxon>Streptosporangiaceae</taxon>
        <taxon>Nonomuraea</taxon>
    </lineage>
</organism>
<reference evidence="1 2" key="1">
    <citation type="submission" date="2020-08" db="EMBL/GenBank/DDBJ databases">
        <title>Sequencing the genomes of 1000 actinobacteria strains.</title>
        <authorList>
            <person name="Klenk H.-P."/>
        </authorList>
    </citation>
    <scope>NUCLEOTIDE SEQUENCE [LARGE SCALE GENOMIC DNA]</scope>
    <source>
        <strain evidence="1 2">DSM 45913</strain>
    </source>
</reference>
<comment type="caution">
    <text evidence="1">The sequence shown here is derived from an EMBL/GenBank/DDBJ whole genome shotgun (WGS) entry which is preliminary data.</text>
</comment>
<sequence length="53" mass="5767">MPPSVIEDGHAPDEVGAVRRFVNPDGSVVRERLTAFSTTTASTPTSPWRARFP</sequence>
<gene>
    <name evidence="1" type="ORF">FHU36_006643</name>
</gene>
<dbReference type="EMBL" id="JACHJB010000003">
    <property type="protein sequence ID" value="MBB6350071.1"/>
    <property type="molecule type" value="Genomic_DNA"/>
</dbReference>
<accession>A0A7X0C9F9</accession>
<evidence type="ECO:0000313" key="2">
    <source>
        <dbReference type="Proteomes" id="UP000583800"/>
    </source>
</evidence>
<evidence type="ECO:0000313" key="1">
    <source>
        <dbReference type="EMBL" id="MBB6350071.1"/>
    </source>
</evidence>
<dbReference type="Proteomes" id="UP000583800">
    <property type="component" value="Unassembled WGS sequence"/>
</dbReference>